<dbReference type="RefSeq" id="WP_152212037.1">
    <property type="nucleotide sequence ID" value="NZ_WFLN01000005.1"/>
</dbReference>
<evidence type="ECO:0000313" key="1">
    <source>
        <dbReference type="EMBL" id="KAB8031862.1"/>
    </source>
</evidence>
<keyword evidence="2" id="KW-1185">Reference proteome</keyword>
<organism evidence="1 2">
    <name type="scientific">Fluviispira multicolorata</name>
    <dbReference type="NCBI Taxonomy" id="2654512"/>
    <lineage>
        <taxon>Bacteria</taxon>
        <taxon>Pseudomonadati</taxon>
        <taxon>Bdellovibrionota</taxon>
        <taxon>Oligoflexia</taxon>
        <taxon>Silvanigrellales</taxon>
        <taxon>Silvanigrellaceae</taxon>
        <taxon>Fluviispira</taxon>
    </lineage>
</organism>
<sequence length="181" mass="21133">MNINPDPEIEAIKKTKFIANKDTAPCCYQIRENIELRLLIDIYKRISYQIDIYEGYNDYTCAKIKKLILPHLLEDKLIAKDKNGFSAQYDDLLFEGVSKKERVRKIAGALQGSLDVMSKENLDTTKMFYLNYKKIPKTSYDEIIHDAKSLLKKILALHEVENKGNVDCEFSYFSFFNQRKD</sequence>
<gene>
    <name evidence="1" type="ORF">GCL57_04250</name>
</gene>
<evidence type="ECO:0000313" key="2">
    <source>
        <dbReference type="Proteomes" id="UP000442694"/>
    </source>
</evidence>
<name>A0A833JE43_9BACT</name>
<reference evidence="1 2" key="1">
    <citation type="submission" date="2019-10" db="EMBL/GenBank/DDBJ databases">
        <title>New genus of Silvanigrellaceae.</title>
        <authorList>
            <person name="Pitt A."/>
            <person name="Hahn M.W."/>
        </authorList>
    </citation>
    <scope>NUCLEOTIDE SEQUENCE [LARGE SCALE GENOMIC DNA]</scope>
    <source>
        <strain evidence="1 2">33A1-SZDP</strain>
    </source>
</reference>
<dbReference type="EMBL" id="WFLN01000005">
    <property type="protein sequence ID" value="KAB8031862.1"/>
    <property type="molecule type" value="Genomic_DNA"/>
</dbReference>
<comment type="caution">
    <text evidence="1">The sequence shown here is derived from an EMBL/GenBank/DDBJ whole genome shotgun (WGS) entry which is preliminary data.</text>
</comment>
<accession>A0A833JE43</accession>
<dbReference type="AlphaFoldDB" id="A0A833JE43"/>
<dbReference type="Proteomes" id="UP000442694">
    <property type="component" value="Unassembled WGS sequence"/>
</dbReference>
<proteinExistence type="predicted"/>
<protein>
    <submittedName>
        <fullName evidence="1">Uncharacterized protein</fullName>
    </submittedName>
</protein>